<evidence type="ECO:0000256" key="7">
    <source>
        <dbReference type="ARBA" id="ARBA00022806"/>
    </source>
</evidence>
<evidence type="ECO:0000256" key="9">
    <source>
        <dbReference type="ARBA" id="ARBA00022840"/>
    </source>
</evidence>
<keyword evidence="10" id="KW-0539">Nucleus</keyword>
<organism evidence="15 16">
    <name type="scientific">Pythium insidiosum</name>
    <name type="common">Pythiosis disease agent</name>
    <dbReference type="NCBI Taxonomy" id="114742"/>
    <lineage>
        <taxon>Eukaryota</taxon>
        <taxon>Sar</taxon>
        <taxon>Stramenopiles</taxon>
        <taxon>Oomycota</taxon>
        <taxon>Peronosporomycetes</taxon>
        <taxon>Pythiales</taxon>
        <taxon>Pythiaceae</taxon>
        <taxon>Pythium</taxon>
    </lineage>
</organism>
<dbReference type="SMART" id="SM00487">
    <property type="entry name" value="DEXDc"/>
    <property type="match status" value="1"/>
</dbReference>
<dbReference type="GO" id="GO:0008270">
    <property type="term" value="F:zinc ion binding"/>
    <property type="evidence" value="ECO:0007669"/>
    <property type="project" value="UniProtKB-KW"/>
</dbReference>
<feature type="compositionally biased region" description="Low complexity" evidence="12">
    <location>
        <begin position="134"/>
        <end position="169"/>
    </location>
</feature>
<dbReference type="PROSITE" id="PS01358">
    <property type="entry name" value="ZF_RANBP2_1"/>
    <property type="match status" value="1"/>
</dbReference>
<dbReference type="PANTHER" id="PTHR14025">
    <property type="entry name" value="FANCONI ANEMIA GROUP M FANCM FAMILY MEMBER"/>
    <property type="match status" value="1"/>
</dbReference>
<dbReference type="GO" id="GO:0043138">
    <property type="term" value="F:3'-5' DNA helicase activity"/>
    <property type="evidence" value="ECO:0007669"/>
    <property type="project" value="TreeGrafter"/>
</dbReference>
<comment type="caution">
    <text evidence="15">The sequence shown here is derived from an EMBL/GenBank/DDBJ whole genome shotgun (WGS) entry which is preliminary data.</text>
</comment>
<keyword evidence="4" id="KW-0547">Nucleotide-binding</keyword>
<dbReference type="GO" id="GO:0036297">
    <property type="term" value="P:interstrand cross-link repair"/>
    <property type="evidence" value="ECO:0007669"/>
    <property type="project" value="TreeGrafter"/>
</dbReference>
<dbReference type="PROSITE" id="PS51192">
    <property type="entry name" value="HELICASE_ATP_BIND_1"/>
    <property type="match status" value="1"/>
</dbReference>
<keyword evidence="8" id="KW-0862">Zinc</keyword>
<dbReference type="InterPro" id="IPR044749">
    <property type="entry name" value="FANCM_DEXDc"/>
</dbReference>
<evidence type="ECO:0000313" key="16">
    <source>
        <dbReference type="Proteomes" id="UP001209570"/>
    </source>
</evidence>
<evidence type="ECO:0000313" key="15">
    <source>
        <dbReference type="EMBL" id="KAJ0393612.1"/>
    </source>
</evidence>
<dbReference type="Proteomes" id="UP001209570">
    <property type="component" value="Unassembled WGS sequence"/>
</dbReference>
<dbReference type="GO" id="GO:0005634">
    <property type="term" value="C:nucleus"/>
    <property type="evidence" value="ECO:0007669"/>
    <property type="project" value="UniProtKB-SubCell"/>
</dbReference>
<evidence type="ECO:0000259" key="13">
    <source>
        <dbReference type="PROSITE" id="PS50199"/>
    </source>
</evidence>
<evidence type="ECO:0000256" key="12">
    <source>
        <dbReference type="SAM" id="MobiDB-lite"/>
    </source>
</evidence>
<proteinExistence type="inferred from homology"/>
<dbReference type="InterPro" id="IPR011545">
    <property type="entry name" value="DEAD/DEAH_box_helicase_dom"/>
</dbReference>
<name>A0AAD5LV82_PYTIN</name>
<dbReference type="FunFam" id="3.40.50.300:FF:000861">
    <property type="entry name" value="Fanconi anemia, complementation group M"/>
    <property type="match status" value="1"/>
</dbReference>
<gene>
    <name evidence="15" type="ORF">P43SY_005154</name>
</gene>
<dbReference type="InterPro" id="IPR014001">
    <property type="entry name" value="Helicase_ATP-bd"/>
</dbReference>
<dbReference type="PANTHER" id="PTHR14025:SF20">
    <property type="entry name" value="FANCONI ANEMIA GROUP M PROTEIN"/>
    <property type="match status" value="1"/>
</dbReference>
<dbReference type="EMBL" id="JAKCXM010000478">
    <property type="protein sequence ID" value="KAJ0393612.1"/>
    <property type="molecule type" value="Genomic_DNA"/>
</dbReference>
<keyword evidence="6" id="KW-0378">Hydrolase</keyword>
<dbReference type="GO" id="GO:0005524">
    <property type="term" value="F:ATP binding"/>
    <property type="evidence" value="ECO:0007669"/>
    <property type="project" value="UniProtKB-KW"/>
</dbReference>
<evidence type="ECO:0000256" key="8">
    <source>
        <dbReference type="ARBA" id="ARBA00022833"/>
    </source>
</evidence>
<evidence type="ECO:0000256" key="11">
    <source>
        <dbReference type="PROSITE-ProRule" id="PRU00322"/>
    </source>
</evidence>
<dbReference type="Gene3D" id="2.30.30.380">
    <property type="entry name" value="Zn-finger domain of Sec23/24"/>
    <property type="match status" value="1"/>
</dbReference>
<evidence type="ECO:0008006" key="17">
    <source>
        <dbReference type="Google" id="ProtNLM"/>
    </source>
</evidence>
<evidence type="ECO:0000256" key="2">
    <source>
        <dbReference type="ARBA" id="ARBA00009889"/>
    </source>
</evidence>
<keyword evidence="7" id="KW-0347">Helicase</keyword>
<dbReference type="InterPro" id="IPR001876">
    <property type="entry name" value="Znf_RanBP2"/>
</dbReference>
<feature type="region of interest" description="Disordered" evidence="12">
    <location>
        <begin position="127"/>
        <end position="200"/>
    </location>
</feature>
<evidence type="ECO:0000256" key="5">
    <source>
        <dbReference type="ARBA" id="ARBA00022771"/>
    </source>
</evidence>
<comment type="similarity">
    <text evidence="2">Belongs to the DEAD box helicase family. DEAH subfamily. FANCM sub-subfamily.</text>
</comment>
<evidence type="ECO:0000256" key="4">
    <source>
        <dbReference type="ARBA" id="ARBA00022741"/>
    </source>
</evidence>
<feature type="domain" description="Helicase ATP-binding" evidence="14">
    <location>
        <begin position="257"/>
        <end position="425"/>
    </location>
</feature>
<keyword evidence="5 11" id="KW-0863">Zinc-finger</keyword>
<dbReference type="GO" id="GO:0000400">
    <property type="term" value="F:four-way junction DNA binding"/>
    <property type="evidence" value="ECO:0007669"/>
    <property type="project" value="TreeGrafter"/>
</dbReference>
<protein>
    <recommendedName>
        <fullName evidence="17">DEAD/DEAH box RNA helicase</fullName>
    </recommendedName>
</protein>
<dbReference type="Gene3D" id="3.40.50.300">
    <property type="entry name" value="P-loop containing nucleotide triphosphate hydrolases"/>
    <property type="match status" value="1"/>
</dbReference>
<dbReference type="InterPro" id="IPR036443">
    <property type="entry name" value="Znf_RanBP2_sf"/>
</dbReference>
<evidence type="ECO:0000256" key="6">
    <source>
        <dbReference type="ARBA" id="ARBA00022801"/>
    </source>
</evidence>
<dbReference type="SUPFAM" id="SSF90209">
    <property type="entry name" value="Ran binding protein zinc finger-like"/>
    <property type="match status" value="1"/>
</dbReference>
<feature type="compositionally biased region" description="Polar residues" evidence="12">
    <location>
        <begin position="170"/>
        <end position="180"/>
    </location>
</feature>
<accession>A0AAD5LV82</accession>
<dbReference type="GO" id="GO:0045003">
    <property type="term" value="P:double-strand break repair via synthesis-dependent strand annealing"/>
    <property type="evidence" value="ECO:0007669"/>
    <property type="project" value="TreeGrafter"/>
</dbReference>
<keyword evidence="16" id="KW-1185">Reference proteome</keyword>
<keyword evidence="3" id="KW-0479">Metal-binding</keyword>
<feature type="domain" description="RanBP2-type" evidence="13">
    <location>
        <begin position="70"/>
        <end position="99"/>
    </location>
</feature>
<keyword evidence="9" id="KW-0067">ATP-binding</keyword>
<dbReference type="SUPFAM" id="SSF52540">
    <property type="entry name" value="P-loop containing nucleoside triphosphate hydrolases"/>
    <property type="match status" value="1"/>
</dbReference>
<evidence type="ECO:0000256" key="3">
    <source>
        <dbReference type="ARBA" id="ARBA00022723"/>
    </source>
</evidence>
<dbReference type="GO" id="GO:0016787">
    <property type="term" value="F:hydrolase activity"/>
    <property type="evidence" value="ECO:0007669"/>
    <property type="project" value="UniProtKB-KW"/>
</dbReference>
<evidence type="ECO:0000256" key="10">
    <source>
        <dbReference type="ARBA" id="ARBA00023242"/>
    </source>
</evidence>
<comment type="subcellular location">
    <subcellularLocation>
        <location evidence="1">Nucleus</location>
    </subcellularLocation>
</comment>
<reference evidence="15" key="1">
    <citation type="submission" date="2021-12" db="EMBL/GenBank/DDBJ databases">
        <title>Prjna785345.</title>
        <authorList>
            <person name="Rujirawat T."/>
            <person name="Krajaejun T."/>
        </authorList>
    </citation>
    <scope>NUCLEOTIDE SEQUENCE</scope>
    <source>
        <strain evidence="15">Pi057C3</strain>
    </source>
</reference>
<dbReference type="SMART" id="SM00547">
    <property type="entry name" value="ZnF_RBZ"/>
    <property type="match status" value="1"/>
</dbReference>
<dbReference type="PROSITE" id="PS50199">
    <property type="entry name" value="ZF_RANBP2_2"/>
    <property type="match status" value="1"/>
</dbReference>
<dbReference type="CDD" id="cd18033">
    <property type="entry name" value="DEXDc_FANCM"/>
    <property type="match status" value="1"/>
</dbReference>
<dbReference type="InterPro" id="IPR027417">
    <property type="entry name" value="P-loop_NTPase"/>
</dbReference>
<dbReference type="AlphaFoldDB" id="A0AAD5LV82"/>
<evidence type="ECO:0000256" key="1">
    <source>
        <dbReference type="ARBA" id="ARBA00004123"/>
    </source>
</evidence>
<feature type="region of interest" description="Disordered" evidence="12">
    <location>
        <begin position="41"/>
        <end position="64"/>
    </location>
</feature>
<evidence type="ECO:0000259" key="14">
    <source>
        <dbReference type="PROSITE" id="PS51192"/>
    </source>
</evidence>
<feature type="compositionally biased region" description="Low complexity" evidence="12">
    <location>
        <begin position="47"/>
        <end position="64"/>
    </location>
</feature>
<dbReference type="Pfam" id="PF00270">
    <property type="entry name" value="DEAD"/>
    <property type="match status" value="1"/>
</dbReference>
<dbReference type="GO" id="GO:0009378">
    <property type="term" value="F:four-way junction helicase activity"/>
    <property type="evidence" value="ECO:0007669"/>
    <property type="project" value="TreeGrafter"/>
</dbReference>
<sequence>MDPNGNIRNSKYILRLMQDDDDDWDDAIWSTIDVDALALAQRRSDRPASSSPPRASASASASGSGSAAASAPTWSCLSCTLVNAAERSACLVCHTPRGQRYTSAQPASSVVGLAVAASSTARRTVQATLPFGHPTASRATPTTTSTGPAPTSGTGSSSALSRPLFSSVSTSQAAPRQQTLIAAPRPTPQRGLGADDDAGSATAVISRRAQGEDAAAKKRYLELDAVPTAVRPPIDVEAAQTFVYPTNYSIREYQLTIAEKALYHNTLVSLPTGLGKTLIASVVMYNYYRWFPTGQIAFMAPTKPLVAQQIRACHEIVGIPLSDTAELQGSVPPNVRAQLWKSKRVFFCTPQSLQNDLQRGICRAERLVCLVIDEAHRATGNYAYCGVIHEVERKTKFFRVLALSATPGAKFDVIQDVIRNLRITHIESRSADDPDVKRYTHARQEEVIKCSLSSHISEVKTLFLRVFQRIVGRLFNANILQHKDPDRLSRYYVLQMLYFMPVICSQGMD</sequence>